<organism evidence="1 2">
    <name type="scientific">Chlorogloeopsis fritschii PCC 6912</name>
    <dbReference type="NCBI Taxonomy" id="211165"/>
    <lineage>
        <taxon>Bacteria</taxon>
        <taxon>Bacillati</taxon>
        <taxon>Cyanobacteriota</taxon>
        <taxon>Cyanophyceae</taxon>
        <taxon>Nostocales</taxon>
        <taxon>Chlorogloeopsidaceae</taxon>
        <taxon>Chlorogloeopsis</taxon>
    </lineage>
</organism>
<protein>
    <recommendedName>
        <fullName evidence="3">KOW domain-containing protein</fullName>
    </recommendedName>
</protein>
<dbReference type="EMBL" id="RSCJ01000005">
    <property type="protein sequence ID" value="RUR84155.1"/>
    <property type="molecule type" value="Genomic_DNA"/>
</dbReference>
<reference evidence="1 2" key="1">
    <citation type="journal article" date="2019" name="Genome Biol. Evol.">
        <title>Day and night: Metabolic profiles and evolutionary relationships of six axenic non-marine cyanobacteria.</title>
        <authorList>
            <person name="Will S.E."/>
            <person name="Henke P."/>
            <person name="Boedeker C."/>
            <person name="Huang S."/>
            <person name="Brinkmann H."/>
            <person name="Rohde M."/>
            <person name="Jarek M."/>
            <person name="Friedl T."/>
            <person name="Seufert S."/>
            <person name="Schumacher M."/>
            <person name="Overmann J."/>
            <person name="Neumann-Schaal M."/>
            <person name="Petersen J."/>
        </authorList>
    </citation>
    <scope>NUCLEOTIDE SEQUENCE [LARGE SCALE GENOMIC DNA]</scope>
    <source>
        <strain evidence="1 2">PCC 6912</strain>
    </source>
</reference>
<keyword evidence="2" id="KW-1185">Reference proteome</keyword>
<name>A0A433NM93_CHLFR</name>
<accession>A0A433NM93</accession>
<dbReference type="Proteomes" id="UP000268857">
    <property type="component" value="Unassembled WGS sequence"/>
</dbReference>
<evidence type="ECO:0000313" key="1">
    <source>
        <dbReference type="EMBL" id="RUR84155.1"/>
    </source>
</evidence>
<evidence type="ECO:0000313" key="2">
    <source>
        <dbReference type="Proteomes" id="UP000268857"/>
    </source>
</evidence>
<sequence>MQKELFYRIGQKVYVSEPRMPQYGKWVTIRGTSDGHNLGTFLVCRDDKGNKLLLRESEVSISKPVTEHS</sequence>
<gene>
    <name evidence="1" type="ORF">PCC6912_17490</name>
</gene>
<dbReference type="RefSeq" id="WP_016873566.1">
    <property type="nucleotide sequence ID" value="NZ_AJLN01000046.1"/>
</dbReference>
<dbReference type="AlphaFoldDB" id="A0A433NM93"/>
<dbReference type="OrthoDB" id="517264at2"/>
<comment type="caution">
    <text evidence="1">The sequence shown here is derived from an EMBL/GenBank/DDBJ whole genome shotgun (WGS) entry which is preliminary data.</text>
</comment>
<evidence type="ECO:0008006" key="3">
    <source>
        <dbReference type="Google" id="ProtNLM"/>
    </source>
</evidence>
<proteinExistence type="predicted"/>